<dbReference type="Pfam" id="PF00561">
    <property type="entry name" value="Abhydrolase_1"/>
    <property type="match status" value="1"/>
</dbReference>
<dbReference type="Gene3D" id="3.40.50.1820">
    <property type="entry name" value="alpha/beta hydrolase"/>
    <property type="match status" value="1"/>
</dbReference>
<dbReference type="OrthoDB" id="2987348at2"/>
<gene>
    <name evidence="3" type="ORF">BKA23_2306</name>
</gene>
<comment type="caution">
    <text evidence="3">The sequence shown here is derived from an EMBL/GenBank/DDBJ whole genome shotgun (WGS) entry which is preliminary data.</text>
</comment>
<reference evidence="3 4" key="1">
    <citation type="submission" date="2019-06" db="EMBL/GenBank/DDBJ databases">
        <title>Sequencing the genomes of 1000 actinobacteria strains.</title>
        <authorList>
            <person name="Klenk H.-P."/>
        </authorList>
    </citation>
    <scope>NUCLEOTIDE SEQUENCE [LARGE SCALE GENOMIC DNA]</scope>
    <source>
        <strain evidence="3 4">DSM 19560</strain>
    </source>
</reference>
<protein>
    <submittedName>
        <fullName evidence="3">Pimeloyl-ACP methyl ester carboxylesterase</fullName>
    </submittedName>
</protein>
<proteinExistence type="predicted"/>
<dbReference type="Proteomes" id="UP000318297">
    <property type="component" value="Unassembled WGS sequence"/>
</dbReference>
<dbReference type="PRINTS" id="PR00412">
    <property type="entry name" value="EPOXHYDRLASE"/>
</dbReference>
<dbReference type="InterPro" id="IPR000639">
    <property type="entry name" value="Epox_hydrolase-like"/>
</dbReference>
<dbReference type="GO" id="GO:0016787">
    <property type="term" value="F:hydrolase activity"/>
    <property type="evidence" value="ECO:0007669"/>
    <property type="project" value="UniProtKB-KW"/>
</dbReference>
<evidence type="ECO:0000313" key="3">
    <source>
        <dbReference type="EMBL" id="TWE09961.1"/>
    </source>
</evidence>
<evidence type="ECO:0000256" key="1">
    <source>
        <dbReference type="ARBA" id="ARBA00022801"/>
    </source>
</evidence>
<accession>A0A561E2Z5</accession>
<keyword evidence="1" id="KW-0378">Hydrolase</keyword>
<dbReference type="EMBL" id="VIVQ01000002">
    <property type="protein sequence ID" value="TWE09961.1"/>
    <property type="molecule type" value="Genomic_DNA"/>
</dbReference>
<dbReference type="PANTHER" id="PTHR43329">
    <property type="entry name" value="EPOXIDE HYDROLASE"/>
    <property type="match status" value="1"/>
</dbReference>
<evidence type="ECO:0000259" key="2">
    <source>
        <dbReference type="Pfam" id="PF00561"/>
    </source>
</evidence>
<dbReference type="InterPro" id="IPR029058">
    <property type="entry name" value="AB_hydrolase_fold"/>
</dbReference>
<dbReference type="InterPro" id="IPR000073">
    <property type="entry name" value="AB_hydrolase_1"/>
</dbReference>
<sequence>MDTFVRDGLTFDVTDSGPAGGEVVILLHGFPQDRRAWDKVTPELNAAGHRTLAPDQRGYSPRATPKSRTAYGLDQLALDVIALADAAGAARVHVVGHDWGGAVAWHLASRHSDRVASVTVLSTPHPAAMGWAFTHSDQWRKSGYMVFFQLPWIAERSVHRRLPGLYVKTGMTAEDAAKYAEKFATPASLSGGLGWYRSMPASKAMLSSMKRSAKAKRAAAPSSAGAATAAPRSRKVQVPTTYVWGSHDFALGRAAAEKTAEFIGGDYEFVEVPDAGHWLPEVNADLVSEAILQRITSAGATDN</sequence>
<dbReference type="AlphaFoldDB" id="A0A561E2Z5"/>
<dbReference type="RefSeq" id="WP_145228703.1">
    <property type="nucleotide sequence ID" value="NZ_VIVQ01000002.1"/>
</dbReference>
<name>A0A561E2Z5_9MICO</name>
<dbReference type="SUPFAM" id="SSF53474">
    <property type="entry name" value="alpha/beta-Hydrolases"/>
    <property type="match status" value="1"/>
</dbReference>
<feature type="domain" description="AB hydrolase-1" evidence="2">
    <location>
        <begin position="23"/>
        <end position="283"/>
    </location>
</feature>
<organism evidence="3 4">
    <name type="scientific">Rudaeicoccus suwonensis</name>
    <dbReference type="NCBI Taxonomy" id="657409"/>
    <lineage>
        <taxon>Bacteria</taxon>
        <taxon>Bacillati</taxon>
        <taxon>Actinomycetota</taxon>
        <taxon>Actinomycetes</taxon>
        <taxon>Micrococcales</taxon>
        <taxon>Dermacoccaceae</taxon>
        <taxon>Rudaeicoccus</taxon>
    </lineage>
</organism>
<evidence type="ECO:0000313" key="4">
    <source>
        <dbReference type="Proteomes" id="UP000318297"/>
    </source>
</evidence>
<keyword evidence="4" id="KW-1185">Reference proteome</keyword>